<keyword evidence="8" id="KW-1185">Reference proteome</keyword>
<dbReference type="PROSITE" id="PS00523">
    <property type="entry name" value="SULFATASE_1"/>
    <property type="match status" value="1"/>
</dbReference>
<name>A0A7X0SJG2_9BACL</name>
<keyword evidence="2" id="KW-0479">Metal-binding</keyword>
<comment type="caution">
    <text evidence="7">The sequence shown here is derived from an EMBL/GenBank/DDBJ whole genome shotgun (WGS) entry which is preliminary data.</text>
</comment>
<dbReference type="Gene3D" id="3.40.720.10">
    <property type="entry name" value="Alkaline Phosphatase, subunit A"/>
    <property type="match status" value="1"/>
</dbReference>
<dbReference type="AlphaFoldDB" id="A0A7X0SJG2"/>
<dbReference type="CDD" id="cd16027">
    <property type="entry name" value="SGSH"/>
    <property type="match status" value="1"/>
</dbReference>
<dbReference type="InterPro" id="IPR000917">
    <property type="entry name" value="Sulfatase_N"/>
</dbReference>
<keyword evidence="3" id="KW-0378">Hydrolase</keyword>
<dbReference type="PANTHER" id="PTHR42693">
    <property type="entry name" value="ARYLSULFATASE FAMILY MEMBER"/>
    <property type="match status" value="1"/>
</dbReference>
<feature type="domain" description="Sulfatase N-terminal" evidence="6">
    <location>
        <begin position="2"/>
        <end position="276"/>
    </location>
</feature>
<keyword evidence="4" id="KW-0106">Calcium</keyword>
<dbReference type="Pfam" id="PF00884">
    <property type="entry name" value="Sulfatase"/>
    <property type="match status" value="1"/>
</dbReference>
<proteinExistence type="inferred from homology"/>
<dbReference type="InterPro" id="IPR050738">
    <property type="entry name" value="Sulfatase"/>
</dbReference>
<dbReference type="InterPro" id="IPR024607">
    <property type="entry name" value="Sulfatase_CS"/>
</dbReference>
<gene>
    <name evidence="7" type="ORF">H7C18_02705</name>
</gene>
<dbReference type="RefSeq" id="WP_185127471.1">
    <property type="nucleotide sequence ID" value="NZ_JACJVO010000003.1"/>
</dbReference>
<protein>
    <submittedName>
        <fullName evidence="7">Sulfatase</fullName>
    </submittedName>
</protein>
<comment type="similarity">
    <text evidence="1">Belongs to the sulfatase family.</text>
</comment>
<dbReference type="SUPFAM" id="SSF53649">
    <property type="entry name" value="Alkaline phosphatase-like"/>
    <property type="match status" value="1"/>
</dbReference>
<evidence type="ECO:0000256" key="5">
    <source>
        <dbReference type="SAM" id="MobiDB-lite"/>
    </source>
</evidence>
<feature type="region of interest" description="Disordered" evidence="5">
    <location>
        <begin position="404"/>
        <end position="433"/>
    </location>
</feature>
<dbReference type="GO" id="GO:0004065">
    <property type="term" value="F:arylsulfatase activity"/>
    <property type="evidence" value="ECO:0007669"/>
    <property type="project" value="TreeGrafter"/>
</dbReference>
<dbReference type="PANTHER" id="PTHR42693:SF53">
    <property type="entry name" value="ENDO-4-O-SULFATASE"/>
    <property type="match status" value="1"/>
</dbReference>
<evidence type="ECO:0000259" key="6">
    <source>
        <dbReference type="Pfam" id="PF00884"/>
    </source>
</evidence>
<dbReference type="InterPro" id="IPR017850">
    <property type="entry name" value="Alkaline_phosphatase_core_sf"/>
</dbReference>
<evidence type="ECO:0000313" key="7">
    <source>
        <dbReference type="EMBL" id="MBB6729795.1"/>
    </source>
</evidence>
<evidence type="ECO:0000256" key="3">
    <source>
        <dbReference type="ARBA" id="ARBA00022801"/>
    </source>
</evidence>
<dbReference type="EMBL" id="JACJVO010000003">
    <property type="protein sequence ID" value="MBB6729795.1"/>
    <property type="molecule type" value="Genomic_DNA"/>
</dbReference>
<organism evidence="7 8">
    <name type="scientific">Cohnella zeiphila</name>
    <dbReference type="NCBI Taxonomy" id="2761120"/>
    <lineage>
        <taxon>Bacteria</taxon>
        <taxon>Bacillati</taxon>
        <taxon>Bacillota</taxon>
        <taxon>Bacilli</taxon>
        <taxon>Bacillales</taxon>
        <taxon>Paenibacillaceae</taxon>
        <taxon>Cohnella</taxon>
    </lineage>
</organism>
<evidence type="ECO:0000256" key="4">
    <source>
        <dbReference type="ARBA" id="ARBA00022837"/>
    </source>
</evidence>
<evidence type="ECO:0000256" key="2">
    <source>
        <dbReference type="ARBA" id="ARBA00022723"/>
    </source>
</evidence>
<dbReference type="GO" id="GO:0046872">
    <property type="term" value="F:metal ion binding"/>
    <property type="evidence" value="ECO:0007669"/>
    <property type="project" value="UniProtKB-KW"/>
</dbReference>
<reference evidence="7 8" key="1">
    <citation type="submission" date="2020-08" db="EMBL/GenBank/DDBJ databases">
        <title>Cohnella phylogeny.</title>
        <authorList>
            <person name="Dunlap C."/>
        </authorList>
    </citation>
    <scope>NUCLEOTIDE SEQUENCE [LARGE SCALE GENOMIC DNA]</scope>
    <source>
        <strain evidence="7 8">CBP 2801</strain>
    </source>
</reference>
<sequence length="433" mass="47854">MNLIYINTHDTGRYIEPYGHRVATPNLMRLAAESALFRQAYCAGPTCSPSRAALLTGLAPHSCGMTGLVHRGFRLRDSDRHLANFLKRNGYDTALSGIQHEAADAADLGYQTLLNAQSVKDPAMRDYANALEAAEFIKRKHDKPFFLSFGMFNTHRPFPPASPKHRPAYILPPSPLADTEINRGDMAGYHTSIDIVDQCVGIVMEAIEASGCAGETVVVFTTDHGIAFPYMKGTLYDTGIGVALMIRYPGNPMRGLATDALVSQIDLFPTICELAGLAPPDGLQGRSLLPILTGAAEQVNAFIFAETNYHAAYEPMRCIRNARYKLIRYYGERDGWVWANMDDSDSKKAIIEGSDLPQARPQWQLFDLLTDAPERVNLAYDPRYADILSDLSRELELWMKRTDDPLLSGPVPRPEGARLNKPSALSPSDADYE</sequence>
<accession>A0A7X0SJG2</accession>
<evidence type="ECO:0000256" key="1">
    <source>
        <dbReference type="ARBA" id="ARBA00008779"/>
    </source>
</evidence>
<evidence type="ECO:0000313" key="8">
    <source>
        <dbReference type="Proteomes" id="UP000564644"/>
    </source>
</evidence>
<dbReference type="Proteomes" id="UP000564644">
    <property type="component" value="Unassembled WGS sequence"/>
</dbReference>